<accession>Q8QQ17</accession>
<proteinExistence type="predicted"/>
<dbReference type="EMBL" id="AY009089">
    <property type="protein sequence ID" value="AAG37673.1"/>
    <property type="molecule type" value="Genomic_DNA"/>
</dbReference>
<name>Q8QQ17_CAMPS</name>
<dbReference type="Proteomes" id="UP000107153">
    <property type="component" value="Segment"/>
</dbReference>
<protein>
    <submittedName>
        <fullName evidence="1">CMP171L</fullName>
    </submittedName>
</protein>
<organism evidence="1 2">
    <name type="scientific">Camelpox virus (strain CMS)</name>
    <dbReference type="NCBI Taxonomy" id="203172"/>
    <lineage>
        <taxon>Viruses</taxon>
        <taxon>Varidnaviria</taxon>
        <taxon>Bamfordvirae</taxon>
        <taxon>Nucleocytoviricota</taxon>
        <taxon>Pokkesviricetes</taxon>
        <taxon>Chitovirales</taxon>
        <taxon>Poxviridae</taxon>
        <taxon>Chordopoxvirinae</taxon>
        <taxon>Orthopoxvirus</taxon>
        <taxon>Orthopoxvirus camelpox</taxon>
        <taxon>Camelpox virus</taxon>
    </lineage>
</organism>
<gene>
    <name evidence="1" type="primary">CMP171L</name>
</gene>
<evidence type="ECO:0000313" key="2">
    <source>
        <dbReference type="Proteomes" id="UP000107153"/>
    </source>
</evidence>
<organismHost>
    <name type="scientific">Camelus</name>
    <dbReference type="NCBI Taxonomy" id="9836"/>
</organismHost>
<reference evidence="1 2" key="1">
    <citation type="journal article" date="2002" name="J. Gen. Virol.">
        <title>The sequence of camelpox virus shows it is most closely related to variola virus, the cause of smallpox.</title>
        <authorList>
            <person name="Gubser C."/>
            <person name="Smith G.L."/>
        </authorList>
    </citation>
    <scope>NUCLEOTIDE SEQUENCE [LARGE SCALE GENOMIC DNA]</scope>
    <source>
        <strain evidence="1">CMS</strain>
    </source>
</reference>
<sequence>MSSQYLPTQHDLQIGFPNLSIPPKYPHEQLLFGTQSRQSSVCEESVAQYQPGRHAHLLFCVPVHFTLSNDPFGYFLHWWHPL</sequence>
<evidence type="ECO:0000313" key="1">
    <source>
        <dbReference type="EMBL" id="AAG37673.1"/>
    </source>
</evidence>